<reference evidence="1" key="1">
    <citation type="submission" date="2020-05" db="EMBL/GenBank/DDBJ databases">
        <title>Large-scale comparative analyses of tick genomes elucidate their genetic diversity and vector capacities.</title>
        <authorList>
            <person name="Jia N."/>
            <person name="Wang J."/>
            <person name="Shi W."/>
            <person name="Du L."/>
            <person name="Sun Y."/>
            <person name="Zhan W."/>
            <person name="Jiang J."/>
            <person name="Wang Q."/>
            <person name="Zhang B."/>
            <person name="Ji P."/>
            <person name="Sakyi L.B."/>
            <person name="Cui X."/>
            <person name="Yuan T."/>
            <person name="Jiang B."/>
            <person name="Yang W."/>
            <person name="Lam T.T.-Y."/>
            <person name="Chang Q."/>
            <person name="Ding S."/>
            <person name="Wang X."/>
            <person name="Zhu J."/>
            <person name="Ruan X."/>
            <person name="Zhao L."/>
            <person name="Wei J."/>
            <person name="Que T."/>
            <person name="Du C."/>
            <person name="Cheng J."/>
            <person name="Dai P."/>
            <person name="Han X."/>
            <person name="Huang E."/>
            <person name="Gao Y."/>
            <person name="Liu J."/>
            <person name="Shao H."/>
            <person name="Ye R."/>
            <person name="Li L."/>
            <person name="Wei W."/>
            <person name="Wang X."/>
            <person name="Wang C."/>
            <person name="Yang T."/>
            <person name="Huo Q."/>
            <person name="Li W."/>
            <person name="Guo W."/>
            <person name="Chen H."/>
            <person name="Zhou L."/>
            <person name="Ni X."/>
            <person name="Tian J."/>
            <person name="Zhou Y."/>
            <person name="Sheng Y."/>
            <person name="Liu T."/>
            <person name="Pan Y."/>
            <person name="Xia L."/>
            <person name="Li J."/>
            <person name="Zhao F."/>
            <person name="Cao W."/>
        </authorList>
    </citation>
    <scope>NUCLEOTIDE SEQUENCE</scope>
    <source>
        <strain evidence="1">Dsil-2018</strain>
    </source>
</reference>
<dbReference type="Proteomes" id="UP000821865">
    <property type="component" value="Chromosome 3"/>
</dbReference>
<keyword evidence="2" id="KW-1185">Reference proteome</keyword>
<evidence type="ECO:0000313" key="2">
    <source>
        <dbReference type="Proteomes" id="UP000821865"/>
    </source>
</evidence>
<dbReference type="EMBL" id="CM023472">
    <property type="protein sequence ID" value="KAH7958287.1"/>
    <property type="molecule type" value="Genomic_DNA"/>
</dbReference>
<protein>
    <submittedName>
        <fullName evidence="1">Uncharacterized protein</fullName>
    </submittedName>
</protein>
<sequence>MHSEKTFNVLEDYLVTLNKFYNSAVIPVDFKNGAEATRLAVNAWAEETTKVKIKDLLLSEVVDSDTALLLVNVIYFKRLRKEQSNPVVACLRKLHTSKESAKEVQMMFKQSLLTTNTKCPGLNANAIEIPHMGGKTSMVILLPYEVVGLPKLEAELTLRKLPNVLKGLDSTMVELRLPRFKI</sequence>
<accession>A0ACB8D187</accession>
<gene>
    <name evidence="1" type="ORF">HPB49_000536</name>
</gene>
<name>A0ACB8D187_DERSI</name>
<comment type="caution">
    <text evidence="1">The sequence shown here is derived from an EMBL/GenBank/DDBJ whole genome shotgun (WGS) entry which is preliminary data.</text>
</comment>
<organism evidence="1 2">
    <name type="scientific">Dermacentor silvarum</name>
    <name type="common">Tick</name>
    <dbReference type="NCBI Taxonomy" id="543639"/>
    <lineage>
        <taxon>Eukaryota</taxon>
        <taxon>Metazoa</taxon>
        <taxon>Ecdysozoa</taxon>
        <taxon>Arthropoda</taxon>
        <taxon>Chelicerata</taxon>
        <taxon>Arachnida</taxon>
        <taxon>Acari</taxon>
        <taxon>Parasitiformes</taxon>
        <taxon>Ixodida</taxon>
        <taxon>Ixodoidea</taxon>
        <taxon>Ixodidae</taxon>
        <taxon>Rhipicephalinae</taxon>
        <taxon>Dermacentor</taxon>
    </lineage>
</organism>
<proteinExistence type="predicted"/>
<evidence type="ECO:0000313" key="1">
    <source>
        <dbReference type="EMBL" id="KAH7958287.1"/>
    </source>
</evidence>